<dbReference type="GO" id="GO:0071973">
    <property type="term" value="P:bacterial-type flagellum-dependent cell motility"/>
    <property type="evidence" value="ECO:0007669"/>
    <property type="project" value="InterPro"/>
</dbReference>
<comment type="subunit">
    <text evidence="7">The basal body constitutes a major portion of the flagellar organelle and consists of four rings (L,P,S, and M) mounted on a central rod.</text>
</comment>
<evidence type="ECO:0000256" key="3">
    <source>
        <dbReference type="ARBA" id="ARBA00022729"/>
    </source>
</evidence>
<sequence length="214" mass="23340">MNSMVDPFVPFSMRTRAYPAYSAFSGSVLALSVFLIFFNTSALLATSLWNQGNGDLFSERRARSVGDTVTILIEESSTATQRTSTKTSGESKVSTGAGQGVMKFLSLNSADSKSDFNGDGETTRSGSLKARITATIMKRLPNGNYFIKGERKIRVNRETQEIVVTGVVRGEDITPENTVLSSYIADAEIKYKGEGAFGHTQRPGLLQKIVHFLF</sequence>
<evidence type="ECO:0000256" key="9">
    <source>
        <dbReference type="SAM" id="Phobius"/>
    </source>
</evidence>
<comment type="subcellular location">
    <subcellularLocation>
        <location evidence="7">Cell outer membrane</location>
    </subcellularLocation>
    <subcellularLocation>
        <location evidence="7">Bacterial flagellum basal body</location>
    </subcellularLocation>
</comment>
<feature type="region of interest" description="Disordered" evidence="8">
    <location>
        <begin position="76"/>
        <end position="95"/>
    </location>
</feature>
<dbReference type="PANTHER" id="PTHR34933">
    <property type="entry name" value="FLAGELLAR L-RING PROTEIN"/>
    <property type="match status" value="1"/>
</dbReference>
<keyword evidence="10" id="KW-0969">Cilium</keyword>
<keyword evidence="10" id="KW-0966">Cell projection</keyword>
<evidence type="ECO:0000256" key="8">
    <source>
        <dbReference type="SAM" id="MobiDB-lite"/>
    </source>
</evidence>
<keyword evidence="9" id="KW-1133">Transmembrane helix</keyword>
<keyword evidence="10" id="KW-0282">Flagellum</keyword>
<comment type="similarity">
    <text evidence="2 7">Belongs to the FlgH family.</text>
</comment>
<evidence type="ECO:0000313" key="10">
    <source>
        <dbReference type="EMBL" id="PKK91796.1"/>
    </source>
</evidence>
<keyword evidence="3" id="KW-0732">Signal</keyword>
<evidence type="ECO:0000256" key="5">
    <source>
        <dbReference type="ARBA" id="ARBA00023143"/>
    </source>
</evidence>
<comment type="caution">
    <text evidence="10">The sequence shown here is derived from an EMBL/GenBank/DDBJ whole genome shotgun (WGS) entry which is preliminary data.</text>
</comment>
<keyword evidence="9" id="KW-0812">Transmembrane</keyword>
<proteinExistence type="inferred from homology"/>
<dbReference type="EMBL" id="PGXC01000002">
    <property type="protein sequence ID" value="PKK91796.1"/>
    <property type="molecule type" value="Genomic_DNA"/>
</dbReference>
<evidence type="ECO:0000256" key="6">
    <source>
        <dbReference type="ARBA" id="ARBA00023237"/>
    </source>
</evidence>
<comment type="function">
    <text evidence="1 7">Assembles around the rod to form the L-ring and probably protects the motor/basal body from shearing forces during rotation.</text>
</comment>
<accession>A0A2N1PU15</accession>
<evidence type="ECO:0000313" key="11">
    <source>
        <dbReference type="Proteomes" id="UP000233256"/>
    </source>
</evidence>
<dbReference type="GO" id="GO:0003774">
    <property type="term" value="F:cytoskeletal motor activity"/>
    <property type="evidence" value="ECO:0007669"/>
    <property type="project" value="InterPro"/>
</dbReference>
<keyword evidence="4 7" id="KW-0472">Membrane</keyword>
<evidence type="ECO:0000256" key="2">
    <source>
        <dbReference type="ARBA" id="ARBA00006929"/>
    </source>
</evidence>
<gene>
    <name evidence="7" type="primary">flgH</name>
    <name evidence="10" type="ORF">CVV64_03805</name>
</gene>
<dbReference type="GO" id="GO:0009279">
    <property type="term" value="C:cell outer membrane"/>
    <property type="evidence" value="ECO:0007669"/>
    <property type="project" value="UniProtKB-SubCell"/>
</dbReference>
<keyword evidence="5 7" id="KW-0975">Bacterial flagellum</keyword>
<keyword evidence="6 7" id="KW-0998">Cell outer membrane</keyword>
<dbReference type="InterPro" id="IPR000527">
    <property type="entry name" value="Flag_Lring"/>
</dbReference>
<name>A0A2N1PU15_9BACT</name>
<dbReference type="Proteomes" id="UP000233256">
    <property type="component" value="Unassembled WGS sequence"/>
</dbReference>
<dbReference type="HAMAP" id="MF_00415">
    <property type="entry name" value="FlgH"/>
    <property type="match status" value="1"/>
</dbReference>
<evidence type="ECO:0000256" key="1">
    <source>
        <dbReference type="ARBA" id="ARBA00002591"/>
    </source>
</evidence>
<dbReference type="PRINTS" id="PR01008">
    <property type="entry name" value="FLGLRINGFLGH"/>
</dbReference>
<protein>
    <recommendedName>
        <fullName evidence="7">Flagellar L-ring protein</fullName>
    </recommendedName>
    <alternativeName>
        <fullName evidence="7">Basal body L-ring protein</fullName>
    </alternativeName>
</protein>
<reference evidence="10 11" key="1">
    <citation type="journal article" date="2017" name="ISME J.">
        <title>Potential for microbial H2 and metal transformations associated with novel bacteria and archaea in deep terrestrial subsurface sediments.</title>
        <authorList>
            <person name="Hernsdorf A.W."/>
            <person name="Amano Y."/>
            <person name="Miyakawa K."/>
            <person name="Ise K."/>
            <person name="Suzuki Y."/>
            <person name="Anantharaman K."/>
            <person name="Probst A."/>
            <person name="Burstein D."/>
            <person name="Thomas B.C."/>
            <person name="Banfield J.F."/>
        </authorList>
    </citation>
    <scope>NUCLEOTIDE SEQUENCE [LARGE SCALE GENOMIC DNA]</scope>
    <source>
        <strain evidence="10">HGW-Wallbacteria-1</strain>
    </source>
</reference>
<evidence type="ECO:0000256" key="7">
    <source>
        <dbReference type="HAMAP-Rule" id="MF_00415"/>
    </source>
</evidence>
<evidence type="ECO:0000256" key="4">
    <source>
        <dbReference type="ARBA" id="ARBA00023136"/>
    </source>
</evidence>
<dbReference type="AlphaFoldDB" id="A0A2N1PU15"/>
<dbReference type="Pfam" id="PF02107">
    <property type="entry name" value="FlgH"/>
    <property type="match status" value="1"/>
</dbReference>
<dbReference type="PANTHER" id="PTHR34933:SF1">
    <property type="entry name" value="FLAGELLAR L-RING PROTEIN"/>
    <property type="match status" value="1"/>
</dbReference>
<organism evidence="10 11">
    <name type="scientific">Candidatus Wallbacteria bacterium HGW-Wallbacteria-1</name>
    <dbReference type="NCBI Taxonomy" id="2013854"/>
    <lineage>
        <taxon>Bacteria</taxon>
        <taxon>Candidatus Walliibacteriota</taxon>
    </lineage>
</organism>
<dbReference type="GO" id="GO:0009427">
    <property type="term" value="C:bacterial-type flagellum basal body, distal rod, L ring"/>
    <property type="evidence" value="ECO:0007669"/>
    <property type="project" value="InterPro"/>
</dbReference>
<feature type="transmembrane region" description="Helical" evidence="9">
    <location>
        <begin position="20"/>
        <end position="38"/>
    </location>
</feature>